<dbReference type="PROSITE" id="PS00539">
    <property type="entry name" value="PYROKININ"/>
    <property type="match status" value="1"/>
</dbReference>
<dbReference type="SMART" id="SM00360">
    <property type="entry name" value="RRM"/>
    <property type="match status" value="1"/>
</dbReference>
<dbReference type="PROSITE" id="PS50102">
    <property type="entry name" value="RRM"/>
    <property type="match status" value="1"/>
</dbReference>
<feature type="compositionally biased region" description="Polar residues" evidence="3">
    <location>
        <begin position="525"/>
        <end position="544"/>
    </location>
</feature>
<dbReference type="GO" id="GO:0043488">
    <property type="term" value="P:regulation of mRNA stability"/>
    <property type="evidence" value="ECO:0007669"/>
    <property type="project" value="InterPro"/>
</dbReference>
<feature type="compositionally biased region" description="Basic and acidic residues" evidence="3">
    <location>
        <begin position="515"/>
        <end position="524"/>
    </location>
</feature>
<protein>
    <recommendedName>
        <fullName evidence="4">RRM domain-containing protein</fullName>
    </recommendedName>
</protein>
<dbReference type="EMBL" id="CP136894">
    <property type="protein sequence ID" value="WOL06651.1"/>
    <property type="molecule type" value="Genomic_DNA"/>
</dbReference>
<dbReference type="AlphaFoldDB" id="A0AAQ3QBI2"/>
<dbReference type="PANTHER" id="PTHR14738">
    <property type="entry name" value="ZINC FINGER CCCH DOMAIN-CONTAINING PROTEIN 14"/>
    <property type="match status" value="1"/>
</dbReference>
<feature type="compositionally biased region" description="Polar residues" evidence="3">
    <location>
        <begin position="180"/>
        <end position="192"/>
    </location>
</feature>
<dbReference type="InterPro" id="IPR012677">
    <property type="entry name" value="Nucleotide-bd_a/b_plait_sf"/>
</dbReference>
<dbReference type="GO" id="GO:0007218">
    <property type="term" value="P:neuropeptide signaling pathway"/>
    <property type="evidence" value="ECO:0007669"/>
    <property type="project" value="InterPro"/>
</dbReference>
<evidence type="ECO:0000313" key="5">
    <source>
        <dbReference type="EMBL" id="WOL06651.1"/>
    </source>
</evidence>
<feature type="compositionally biased region" description="Basic and acidic residues" evidence="3">
    <location>
        <begin position="111"/>
        <end position="125"/>
    </location>
</feature>
<dbReference type="PANTHER" id="PTHR14738:SF32">
    <property type="entry name" value="RNA BINDING (RRM_RBD_RNP MOTIFS) FAMILY PROTEIN"/>
    <property type="match status" value="1"/>
</dbReference>
<gene>
    <name evidence="5" type="ORF">Cni_G15385</name>
</gene>
<feature type="region of interest" description="Disordered" evidence="3">
    <location>
        <begin position="180"/>
        <end position="214"/>
    </location>
</feature>
<dbReference type="SUPFAM" id="SSF54928">
    <property type="entry name" value="RNA-binding domain, RBD"/>
    <property type="match status" value="1"/>
</dbReference>
<feature type="region of interest" description="Disordered" evidence="3">
    <location>
        <begin position="664"/>
        <end position="728"/>
    </location>
</feature>
<dbReference type="Proteomes" id="UP001327560">
    <property type="component" value="Chromosome 5"/>
</dbReference>
<dbReference type="GO" id="GO:0005737">
    <property type="term" value="C:cytoplasm"/>
    <property type="evidence" value="ECO:0007669"/>
    <property type="project" value="TreeGrafter"/>
</dbReference>
<feature type="domain" description="RRM" evidence="4">
    <location>
        <begin position="553"/>
        <end position="630"/>
    </location>
</feature>
<keyword evidence="6" id="KW-1185">Reference proteome</keyword>
<dbReference type="InterPro" id="IPR035979">
    <property type="entry name" value="RBD_domain_sf"/>
</dbReference>
<feature type="compositionally biased region" description="Polar residues" evidence="3">
    <location>
        <begin position="484"/>
        <end position="498"/>
    </location>
</feature>
<organism evidence="5 6">
    <name type="scientific">Canna indica</name>
    <name type="common">Indian-shot</name>
    <dbReference type="NCBI Taxonomy" id="4628"/>
    <lineage>
        <taxon>Eukaryota</taxon>
        <taxon>Viridiplantae</taxon>
        <taxon>Streptophyta</taxon>
        <taxon>Embryophyta</taxon>
        <taxon>Tracheophyta</taxon>
        <taxon>Spermatophyta</taxon>
        <taxon>Magnoliopsida</taxon>
        <taxon>Liliopsida</taxon>
        <taxon>Zingiberales</taxon>
        <taxon>Cannaceae</taxon>
        <taxon>Canna</taxon>
    </lineage>
</organism>
<feature type="compositionally biased region" description="Polar residues" evidence="3">
    <location>
        <begin position="686"/>
        <end position="728"/>
    </location>
</feature>
<feature type="region of interest" description="Disordered" evidence="3">
    <location>
        <begin position="100"/>
        <end position="157"/>
    </location>
</feature>
<comment type="similarity">
    <text evidence="1">Belongs to the pyrokinin family.</text>
</comment>
<evidence type="ECO:0000259" key="4">
    <source>
        <dbReference type="PROSITE" id="PS50102"/>
    </source>
</evidence>
<evidence type="ECO:0000256" key="3">
    <source>
        <dbReference type="SAM" id="MobiDB-lite"/>
    </source>
</evidence>
<evidence type="ECO:0000256" key="1">
    <source>
        <dbReference type="ARBA" id="ARBA00007714"/>
    </source>
</evidence>
<dbReference type="InterPro" id="IPR000504">
    <property type="entry name" value="RRM_dom"/>
</dbReference>
<dbReference type="Gene3D" id="1.20.1390.10">
    <property type="entry name" value="PWI domain"/>
    <property type="match status" value="1"/>
</dbReference>
<evidence type="ECO:0000256" key="2">
    <source>
        <dbReference type="PROSITE-ProRule" id="PRU00176"/>
    </source>
</evidence>
<proteinExistence type="inferred from homology"/>
<keyword evidence="2" id="KW-0694">RNA-binding</keyword>
<feature type="compositionally biased region" description="Basic and acidic residues" evidence="3">
    <location>
        <begin position="199"/>
        <end position="211"/>
    </location>
</feature>
<reference evidence="5 6" key="1">
    <citation type="submission" date="2023-10" db="EMBL/GenBank/DDBJ databases">
        <title>Chromosome-scale genome assembly provides insights into flower coloration mechanisms of Canna indica.</title>
        <authorList>
            <person name="Li C."/>
        </authorList>
    </citation>
    <scope>NUCLEOTIDE SEQUENCE [LARGE SCALE GENOMIC DNA]</scope>
    <source>
        <tissue evidence="5">Flower</tissue>
    </source>
</reference>
<dbReference type="Pfam" id="PF00076">
    <property type="entry name" value="RRM_1"/>
    <property type="match status" value="1"/>
</dbReference>
<dbReference type="InterPro" id="IPR001484">
    <property type="entry name" value="Pyrokinin_CS"/>
</dbReference>
<dbReference type="GO" id="GO:0005184">
    <property type="term" value="F:neuropeptide hormone activity"/>
    <property type="evidence" value="ECO:0007669"/>
    <property type="project" value="InterPro"/>
</dbReference>
<dbReference type="GO" id="GO:0005634">
    <property type="term" value="C:nucleus"/>
    <property type="evidence" value="ECO:0007669"/>
    <property type="project" value="TreeGrafter"/>
</dbReference>
<dbReference type="Pfam" id="PF01480">
    <property type="entry name" value="PWI"/>
    <property type="match status" value="1"/>
</dbReference>
<evidence type="ECO:0000313" key="6">
    <source>
        <dbReference type="Proteomes" id="UP001327560"/>
    </source>
</evidence>
<name>A0AAQ3QBI2_9LILI</name>
<dbReference type="InterPro" id="IPR002483">
    <property type="entry name" value="PWI_dom"/>
</dbReference>
<feature type="region of interest" description="Disordered" evidence="3">
    <location>
        <begin position="480"/>
        <end position="546"/>
    </location>
</feature>
<dbReference type="GO" id="GO:0008143">
    <property type="term" value="F:poly(A) binding"/>
    <property type="evidence" value="ECO:0007669"/>
    <property type="project" value="InterPro"/>
</dbReference>
<dbReference type="Gene3D" id="3.30.70.330">
    <property type="match status" value="1"/>
</dbReference>
<sequence>MGLDGSDGSGDDRTFKVSFTSDGLSRLSERVKEKLNEVIGDYTDDTLVDYVVVLLRNGRRKDEARKELDVFLGDDSATFVSWLWDHLSSNMHLYIQQKQPFPDEPANSKPIPKELPGRNSSEEHPPTIVNDSGRDREKLSKISRNRQSRGQKAIAKENNDIFPLRSVVTNILHAEDKSCRQSVATRSHSPKVQVQRKRNRDDEFPPIKRDSASYPRIDAPRRLLQFAVRDAVKTVQQSNSRGEDLKKLSSVVSTCTTDSMLEIRSQRKSGFRVPSAISTDLEAVSEATENANKVRSSGSVFDRLGHGKRIEGQVSRLSSTTAPDIEENECDDNNQVPGPVLLTQHSRIEYDEFEGNMTMSGKEAYVSTDYAIDNDEYDSVVDVHQHDLDASRHVSSINKGKKSAMAQYSIAQKPEERLKKRKLMDQESIVQVPEEISRRRSMDQEPCTGSAAMTSKKIVNISVNVNTWKPPHYQVSRNDAEVENTVTQEKSKVGTGNRNVKLPKENDVFAAQNVKEIKHTDDQNQRGSTEKQSSAPGSYTNTSGRPLEDVDSRTLFVSNVHFAATKDTLSRHFNKFGDVLKVIIIADATTGQPTGSAYVEFLKKESADLALSLNGTSFMSRILKVVRRSSHEAAPVLSWPRVARAPSFVPRLGRMPYPRGVLPGAFRGRPPIKPGARSLQWKRESSSAQPNNGVKPSLTSGNNVLSPTARSLTYTRTQAKSDGTSGAT</sequence>
<accession>A0AAQ3QBI2</accession>
<dbReference type="InterPro" id="IPR040366">
    <property type="entry name" value="Nab2/ZC3H14"/>
</dbReference>